<feature type="transmembrane region" description="Helical" evidence="1">
    <location>
        <begin position="33"/>
        <end position="56"/>
    </location>
</feature>
<dbReference type="InParanoid" id="L7JW84"/>
<gene>
    <name evidence="2" type="ORF">THOM_1395</name>
</gene>
<evidence type="ECO:0000313" key="2">
    <source>
        <dbReference type="EMBL" id="ELQ75723.1"/>
    </source>
</evidence>
<organism evidence="2 3">
    <name type="scientific">Trachipleistophora hominis</name>
    <name type="common">Microsporidian parasite</name>
    <dbReference type="NCBI Taxonomy" id="72359"/>
    <lineage>
        <taxon>Eukaryota</taxon>
        <taxon>Fungi</taxon>
        <taxon>Fungi incertae sedis</taxon>
        <taxon>Microsporidia</taxon>
        <taxon>Pleistophoridae</taxon>
        <taxon>Trachipleistophora</taxon>
    </lineage>
</organism>
<dbReference type="EMBL" id="JH993935">
    <property type="protein sequence ID" value="ELQ75723.1"/>
    <property type="molecule type" value="Genomic_DNA"/>
</dbReference>
<keyword evidence="1" id="KW-0812">Transmembrane</keyword>
<dbReference type="OMA" id="IVFIEEC"/>
<dbReference type="VEuPathDB" id="MicrosporidiaDB:THOM_1395"/>
<keyword evidence="3" id="KW-1185">Reference proteome</keyword>
<accession>L7JW84</accession>
<dbReference type="HOGENOM" id="CLU_1429032_0_0_1"/>
<dbReference type="AlphaFoldDB" id="L7JW84"/>
<evidence type="ECO:0000313" key="3">
    <source>
        <dbReference type="Proteomes" id="UP000011185"/>
    </source>
</evidence>
<sequence length="199" mass="22559">MEKFANFNDPITGQNPFAPLPLKQPTLLRAVHLIYRVPLFILFLIGINTVPMLITIKCTRTAYKKMVCNSVSVFDTFVLRHLFPGHAQLYDVNAFTEYDGAAILFIEECASNGKMVTKFKSDVRCDGALFMKYSNECVYVMGSMLQFYWRFLMCDGRVSVKVCELRHSGEYARVIGVAKSVLGVNEKNKFLAKTGRAKQ</sequence>
<protein>
    <submittedName>
        <fullName evidence="2">Uncharacterized protein</fullName>
    </submittedName>
</protein>
<keyword evidence="1" id="KW-1133">Transmembrane helix</keyword>
<name>L7JW84_TRAHO</name>
<keyword evidence="1" id="KW-0472">Membrane</keyword>
<reference evidence="2 3" key="1">
    <citation type="journal article" date="2012" name="PLoS Pathog.">
        <title>The genome of the obligate intracellular parasite Trachipleistophora hominis: new insights into microsporidian genome dynamics and reductive evolution.</title>
        <authorList>
            <person name="Heinz E."/>
            <person name="Williams T.A."/>
            <person name="Nakjang S."/>
            <person name="Noel C.J."/>
            <person name="Swan D.C."/>
            <person name="Goldberg A.V."/>
            <person name="Harris S.R."/>
            <person name="Weinmaier T."/>
            <person name="Markert S."/>
            <person name="Becher D."/>
            <person name="Bernhardt J."/>
            <person name="Dagan T."/>
            <person name="Hacker C."/>
            <person name="Lucocq J.M."/>
            <person name="Schweder T."/>
            <person name="Rattei T."/>
            <person name="Hall N."/>
            <person name="Hirt R.P."/>
            <person name="Embley T.M."/>
        </authorList>
    </citation>
    <scope>NUCLEOTIDE SEQUENCE [LARGE SCALE GENOMIC DNA]</scope>
</reference>
<dbReference type="Proteomes" id="UP000011185">
    <property type="component" value="Unassembled WGS sequence"/>
</dbReference>
<dbReference type="OrthoDB" id="2187509at2759"/>
<proteinExistence type="predicted"/>
<evidence type="ECO:0000256" key="1">
    <source>
        <dbReference type="SAM" id="Phobius"/>
    </source>
</evidence>